<comment type="caution">
    <text evidence="1">The sequence shown here is derived from an EMBL/GenBank/DDBJ whole genome shotgun (WGS) entry which is preliminary data.</text>
</comment>
<proteinExistence type="predicted"/>
<evidence type="ECO:0000313" key="1">
    <source>
        <dbReference type="EMBL" id="KAK7493657.1"/>
    </source>
</evidence>
<evidence type="ECO:0000313" key="2">
    <source>
        <dbReference type="Proteomes" id="UP001519460"/>
    </source>
</evidence>
<dbReference type="AlphaFoldDB" id="A0ABD0L2T8"/>
<organism evidence="1 2">
    <name type="scientific">Batillaria attramentaria</name>
    <dbReference type="NCBI Taxonomy" id="370345"/>
    <lineage>
        <taxon>Eukaryota</taxon>
        <taxon>Metazoa</taxon>
        <taxon>Spiralia</taxon>
        <taxon>Lophotrochozoa</taxon>
        <taxon>Mollusca</taxon>
        <taxon>Gastropoda</taxon>
        <taxon>Caenogastropoda</taxon>
        <taxon>Sorbeoconcha</taxon>
        <taxon>Cerithioidea</taxon>
        <taxon>Batillariidae</taxon>
        <taxon>Batillaria</taxon>
    </lineage>
</organism>
<name>A0ABD0L2T8_9CAEN</name>
<dbReference type="Proteomes" id="UP001519460">
    <property type="component" value="Unassembled WGS sequence"/>
</dbReference>
<dbReference type="EMBL" id="JACVVK020000091">
    <property type="protein sequence ID" value="KAK7493657.1"/>
    <property type="molecule type" value="Genomic_DNA"/>
</dbReference>
<gene>
    <name evidence="1" type="ORF">BaRGS_00015169</name>
</gene>
<accession>A0ABD0L2T8</accession>
<keyword evidence="2" id="KW-1185">Reference proteome</keyword>
<reference evidence="1 2" key="1">
    <citation type="journal article" date="2023" name="Sci. Data">
        <title>Genome assembly of the Korean intertidal mud-creeper Batillaria attramentaria.</title>
        <authorList>
            <person name="Patra A.K."/>
            <person name="Ho P.T."/>
            <person name="Jun S."/>
            <person name="Lee S.J."/>
            <person name="Kim Y."/>
            <person name="Won Y.J."/>
        </authorList>
    </citation>
    <scope>NUCLEOTIDE SEQUENCE [LARGE SCALE GENOMIC DNA]</scope>
    <source>
        <strain evidence="1">Wonlab-2016</strain>
    </source>
</reference>
<sequence length="214" mass="24156">MRTELFSCPPFQALSRRHHGHNTPPLPDSLTVHGVDWPVSQSVTLRLEAGGFVFHSILPACTQSVIGGRRLRQARSAARYTFPTTVDILSEPTVNTVTPPPLTVRYCRVQSFSFSCLPDRLQHTRQFPALLSETADDWQREESSLFLSLIKQLCQFEHEILSTPVTAAARLESVLLLGVSGQAEGPSRRFNRKRKFARPLTPWNKENPFVFCSR</sequence>
<protein>
    <submittedName>
        <fullName evidence="1">Uncharacterized protein</fullName>
    </submittedName>
</protein>